<feature type="transmembrane region" description="Helical" evidence="5">
    <location>
        <begin position="224"/>
        <end position="242"/>
    </location>
</feature>
<feature type="domain" description="ABC-2 type transporter transmembrane" evidence="6">
    <location>
        <begin position="55"/>
        <end position="240"/>
    </location>
</feature>
<evidence type="ECO:0000313" key="8">
    <source>
        <dbReference type="Proteomes" id="UP000305541"/>
    </source>
</evidence>
<gene>
    <name evidence="7" type="ORF">FEZ51_02815</name>
</gene>
<organism evidence="7 8">
    <name type="scientific">Pediococcus stilesii</name>
    <dbReference type="NCBI Taxonomy" id="331679"/>
    <lineage>
        <taxon>Bacteria</taxon>
        <taxon>Bacillati</taxon>
        <taxon>Bacillota</taxon>
        <taxon>Bacilli</taxon>
        <taxon>Lactobacillales</taxon>
        <taxon>Lactobacillaceae</taxon>
        <taxon>Pediococcus</taxon>
    </lineage>
</organism>
<keyword evidence="4 5" id="KW-0472">Membrane</keyword>
<dbReference type="PANTHER" id="PTHR43229:SF6">
    <property type="entry name" value="ABC-TYPE MULTIDRUG TRANSPORT SYSTEM, PERMEASE COMPONENT"/>
    <property type="match status" value="1"/>
</dbReference>
<dbReference type="PANTHER" id="PTHR43229">
    <property type="entry name" value="NODULATION PROTEIN J"/>
    <property type="match status" value="1"/>
</dbReference>
<evidence type="ECO:0000256" key="3">
    <source>
        <dbReference type="ARBA" id="ARBA00022989"/>
    </source>
</evidence>
<feature type="transmembrane region" description="Helical" evidence="5">
    <location>
        <begin position="138"/>
        <end position="159"/>
    </location>
</feature>
<feature type="transmembrane region" description="Helical" evidence="5">
    <location>
        <begin position="57"/>
        <end position="79"/>
    </location>
</feature>
<evidence type="ECO:0000256" key="5">
    <source>
        <dbReference type="SAM" id="Phobius"/>
    </source>
</evidence>
<proteinExistence type="predicted"/>
<keyword evidence="3 5" id="KW-1133">Transmembrane helix</keyword>
<evidence type="ECO:0000259" key="6">
    <source>
        <dbReference type="Pfam" id="PF12698"/>
    </source>
</evidence>
<evidence type="ECO:0000256" key="1">
    <source>
        <dbReference type="ARBA" id="ARBA00004141"/>
    </source>
</evidence>
<dbReference type="GO" id="GO:0016020">
    <property type="term" value="C:membrane"/>
    <property type="evidence" value="ECO:0007669"/>
    <property type="project" value="UniProtKB-SubCell"/>
</dbReference>
<comment type="caution">
    <text evidence="7">The sequence shown here is derived from an EMBL/GenBank/DDBJ whole genome shotgun (WGS) entry which is preliminary data.</text>
</comment>
<feature type="transmembrane region" description="Helical" evidence="5">
    <location>
        <begin position="166"/>
        <end position="187"/>
    </location>
</feature>
<dbReference type="GO" id="GO:0140359">
    <property type="term" value="F:ABC-type transporter activity"/>
    <property type="evidence" value="ECO:0007669"/>
    <property type="project" value="InterPro"/>
</dbReference>
<sequence>MKKLTTQLRFDGRRLVLRNTSFIFFSLLMPVMFYILFTKVMVVTNNSAEMRIFSLNYMGSMIVYSILITSLMNIATFLMRDREQGFLMFLKMSDRGLFDYYISMGLWSVTMSMISVVILGGVAVLVNGVSLGLTQWGALGLMVLIGQLPLLLLGMALSFIKRQETLGVVCNLITFPAAIVSGLWWPIGLLPKWLQVIGEKLPTYFLNDVISSITNHAKLKLVDFVGIGIWTIILLAVTLLIIKISQRRGIFADVQA</sequence>
<feature type="transmembrane region" description="Helical" evidence="5">
    <location>
        <begin position="21"/>
        <end position="37"/>
    </location>
</feature>
<reference evidence="7 8" key="1">
    <citation type="submission" date="2019-05" db="EMBL/GenBank/DDBJ databases">
        <title>The metagenome of a microbial culture collection derived from dairy environment covers the genomic content of the human microbiome.</title>
        <authorList>
            <person name="Roder T."/>
            <person name="Wuthrich D."/>
            <person name="Sattari Z."/>
            <person name="Von Ah U."/>
            <person name="Bar C."/>
            <person name="Ronchi F."/>
            <person name="Macpherson A.J."/>
            <person name="Ganal-Vonarburg S.C."/>
            <person name="Bruggmann R."/>
            <person name="Vergeres G."/>
        </authorList>
    </citation>
    <scope>NUCLEOTIDE SEQUENCE [LARGE SCALE GENOMIC DNA]</scope>
    <source>
        <strain evidence="7 8">FAM 18815</strain>
    </source>
</reference>
<protein>
    <submittedName>
        <fullName evidence="7">ABC transporter permease</fullName>
    </submittedName>
</protein>
<dbReference type="InterPro" id="IPR051784">
    <property type="entry name" value="Nod_factor_ABC_transporter"/>
</dbReference>
<keyword evidence="2 5" id="KW-0812">Transmembrane</keyword>
<dbReference type="Proteomes" id="UP000305541">
    <property type="component" value="Unassembled WGS sequence"/>
</dbReference>
<evidence type="ECO:0000256" key="4">
    <source>
        <dbReference type="ARBA" id="ARBA00023136"/>
    </source>
</evidence>
<feature type="transmembrane region" description="Helical" evidence="5">
    <location>
        <begin position="100"/>
        <end position="126"/>
    </location>
</feature>
<comment type="subcellular location">
    <subcellularLocation>
        <location evidence="1">Membrane</location>
        <topology evidence="1">Multi-pass membrane protein</topology>
    </subcellularLocation>
</comment>
<dbReference type="InterPro" id="IPR013525">
    <property type="entry name" value="ABC2_TM"/>
</dbReference>
<dbReference type="RefSeq" id="WP_138473933.1">
    <property type="nucleotide sequence ID" value="NZ_VBTH01000003.1"/>
</dbReference>
<accession>A0A5R9BWV6</accession>
<dbReference type="AlphaFoldDB" id="A0A5R9BWV6"/>
<dbReference type="Pfam" id="PF12698">
    <property type="entry name" value="ABC2_membrane_3"/>
    <property type="match status" value="1"/>
</dbReference>
<dbReference type="EMBL" id="VBTH01000003">
    <property type="protein sequence ID" value="TLQ05186.1"/>
    <property type="molecule type" value="Genomic_DNA"/>
</dbReference>
<name>A0A5R9BWV6_9LACO</name>
<dbReference type="OrthoDB" id="63188at2"/>
<evidence type="ECO:0000256" key="2">
    <source>
        <dbReference type="ARBA" id="ARBA00022692"/>
    </source>
</evidence>
<evidence type="ECO:0000313" key="7">
    <source>
        <dbReference type="EMBL" id="TLQ05186.1"/>
    </source>
</evidence>